<evidence type="ECO:0000313" key="3">
    <source>
        <dbReference type="WBParaSite" id="ACOC_0000915401-mRNA-1"/>
    </source>
</evidence>
<dbReference type="GO" id="GO:0005938">
    <property type="term" value="C:cell cortex"/>
    <property type="evidence" value="ECO:0007669"/>
    <property type="project" value="TreeGrafter"/>
</dbReference>
<dbReference type="GO" id="GO:0005634">
    <property type="term" value="C:nucleus"/>
    <property type="evidence" value="ECO:0007669"/>
    <property type="project" value="InterPro"/>
</dbReference>
<dbReference type="PANTHER" id="PTHR16777">
    <property type="entry name" value="PROTEIN ECT2"/>
    <property type="match status" value="1"/>
</dbReference>
<evidence type="ECO:0000313" key="1">
    <source>
        <dbReference type="EMBL" id="VDM60740.1"/>
    </source>
</evidence>
<dbReference type="STRING" id="334426.A0A0R3PTM7"/>
<reference evidence="3" key="1">
    <citation type="submission" date="2017-02" db="UniProtKB">
        <authorList>
            <consortium name="WormBaseParasite"/>
        </authorList>
    </citation>
    <scope>IDENTIFICATION</scope>
</reference>
<gene>
    <name evidence="1" type="ORF">ACOC_LOCUS9155</name>
</gene>
<name>A0A0R3PTM7_ANGCS</name>
<accession>A0A0R3PTM7</accession>
<evidence type="ECO:0000313" key="2">
    <source>
        <dbReference type="Proteomes" id="UP000267027"/>
    </source>
</evidence>
<organism evidence="3">
    <name type="scientific">Angiostrongylus costaricensis</name>
    <name type="common">Nematode worm</name>
    <dbReference type="NCBI Taxonomy" id="334426"/>
    <lineage>
        <taxon>Eukaryota</taxon>
        <taxon>Metazoa</taxon>
        <taxon>Ecdysozoa</taxon>
        <taxon>Nematoda</taxon>
        <taxon>Chromadorea</taxon>
        <taxon>Rhabditida</taxon>
        <taxon>Rhabditina</taxon>
        <taxon>Rhabditomorpha</taxon>
        <taxon>Strongyloidea</taxon>
        <taxon>Metastrongylidae</taxon>
        <taxon>Angiostrongylus</taxon>
    </lineage>
</organism>
<dbReference type="AlphaFoldDB" id="A0A0R3PTM7"/>
<dbReference type="WBParaSite" id="ACOC_0000915401-mRNA-1">
    <property type="protein sequence ID" value="ACOC_0000915401-mRNA-1"/>
    <property type="gene ID" value="ACOC_0000915401"/>
</dbReference>
<dbReference type="EMBL" id="UYYA01004255">
    <property type="protein sequence ID" value="VDM60740.1"/>
    <property type="molecule type" value="Genomic_DNA"/>
</dbReference>
<dbReference type="GO" id="GO:0007399">
    <property type="term" value="P:nervous system development"/>
    <property type="evidence" value="ECO:0007669"/>
    <property type="project" value="TreeGrafter"/>
</dbReference>
<dbReference type="GO" id="GO:2000431">
    <property type="term" value="P:regulation of cytokinesis, actomyosin contractile ring assembly"/>
    <property type="evidence" value="ECO:0007669"/>
    <property type="project" value="InterPro"/>
</dbReference>
<dbReference type="GO" id="GO:0005085">
    <property type="term" value="F:guanyl-nucleotide exchange factor activity"/>
    <property type="evidence" value="ECO:0007669"/>
    <property type="project" value="InterPro"/>
</dbReference>
<dbReference type="OrthoDB" id="9997817at2759"/>
<proteinExistence type="predicted"/>
<dbReference type="GO" id="GO:0005096">
    <property type="term" value="F:GTPase activator activity"/>
    <property type="evidence" value="ECO:0007669"/>
    <property type="project" value="InterPro"/>
</dbReference>
<dbReference type="InterPro" id="IPR026817">
    <property type="entry name" value="Ect2"/>
</dbReference>
<protein>
    <submittedName>
        <fullName evidence="3">BRCT domain-containing protein</fullName>
    </submittedName>
</protein>
<dbReference type="GO" id="GO:0000281">
    <property type="term" value="P:mitotic cytokinesis"/>
    <property type="evidence" value="ECO:0007669"/>
    <property type="project" value="TreeGrafter"/>
</dbReference>
<dbReference type="Proteomes" id="UP000267027">
    <property type="component" value="Unassembled WGS sequence"/>
</dbReference>
<dbReference type="PANTHER" id="PTHR16777:SF2">
    <property type="entry name" value="PROTEIN ECT2"/>
    <property type="match status" value="1"/>
</dbReference>
<dbReference type="SUPFAM" id="SSF52113">
    <property type="entry name" value="BRCT domain"/>
    <property type="match status" value="1"/>
</dbReference>
<dbReference type="InterPro" id="IPR036420">
    <property type="entry name" value="BRCT_dom_sf"/>
</dbReference>
<reference evidence="1 2" key="2">
    <citation type="submission" date="2018-11" db="EMBL/GenBank/DDBJ databases">
        <authorList>
            <consortium name="Pathogen Informatics"/>
        </authorList>
    </citation>
    <scope>NUCLEOTIDE SEQUENCE [LARGE SCALE GENOMIC DNA]</scope>
    <source>
        <strain evidence="1 2">Costa Rica</strain>
    </source>
</reference>
<sequence>MGGHVKREQFVSLGKSVLLPSWLLECWAHRDDFDFDPKKSELISKHRIGVFERLKIFVYGFNEVEDEDIKRGSIVTDFSEATHCVINSSTLDLNTLPSFKDQKLVTNEVATLLL</sequence>
<keyword evidence="2" id="KW-1185">Reference proteome</keyword>